<evidence type="ECO:0000256" key="1">
    <source>
        <dbReference type="SAM" id="Phobius"/>
    </source>
</evidence>
<dbReference type="Proteomes" id="UP000298588">
    <property type="component" value="Chromosome"/>
</dbReference>
<proteinExistence type="predicted"/>
<evidence type="ECO:0000313" key="3">
    <source>
        <dbReference type="Proteomes" id="UP000298588"/>
    </source>
</evidence>
<evidence type="ECO:0000313" key="2">
    <source>
        <dbReference type="EMBL" id="QCK88543.1"/>
    </source>
</evidence>
<name>A0A4D7QRE3_9HYPH</name>
<accession>A0A4D7QRE3</accession>
<keyword evidence="1" id="KW-1133">Transmembrane helix</keyword>
<feature type="transmembrane region" description="Helical" evidence="1">
    <location>
        <begin position="34"/>
        <end position="54"/>
    </location>
</feature>
<keyword evidence="3" id="KW-1185">Reference proteome</keyword>
<dbReference type="KEGG" id="paqt:E8L99_00005"/>
<reference evidence="2 3" key="1">
    <citation type="submission" date="2019-04" db="EMBL/GenBank/DDBJ databases">
        <title>Phreatobacter aquaticus sp. nov.</title>
        <authorList>
            <person name="Choi A."/>
            <person name="Baek K."/>
        </authorList>
    </citation>
    <scope>NUCLEOTIDE SEQUENCE [LARGE SCALE GENOMIC DNA]</scope>
    <source>
        <strain evidence="2 3">NMCR1094</strain>
    </source>
</reference>
<keyword evidence="1" id="KW-0472">Membrane</keyword>
<keyword evidence="1" id="KW-0812">Transmembrane</keyword>
<sequence>MALLLALIVAGAFLSTELFDVSTLEVGDEPETWILSGTVATLVVVFGALLTFVLRRFIAADPSRKEPPVTA</sequence>
<dbReference type="EMBL" id="CP039865">
    <property type="protein sequence ID" value="QCK88543.1"/>
    <property type="molecule type" value="Genomic_DNA"/>
</dbReference>
<dbReference type="AlphaFoldDB" id="A0A4D7QRE3"/>
<gene>
    <name evidence="2" type="ORF">E8L99_00005</name>
</gene>
<protein>
    <submittedName>
        <fullName evidence="2">Uncharacterized protein</fullName>
    </submittedName>
</protein>
<organism evidence="2 3">
    <name type="scientific">Phreatobacter aquaticus</name>
    <dbReference type="NCBI Taxonomy" id="2570229"/>
    <lineage>
        <taxon>Bacteria</taxon>
        <taxon>Pseudomonadati</taxon>
        <taxon>Pseudomonadota</taxon>
        <taxon>Alphaproteobacteria</taxon>
        <taxon>Hyphomicrobiales</taxon>
        <taxon>Phreatobacteraceae</taxon>
        <taxon>Phreatobacter</taxon>
    </lineage>
</organism>